<feature type="domain" description="Amidohydrolase-related" evidence="1">
    <location>
        <begin position="8"/>
        <end position="78"/>
    </location>
</feature>
<reference evidence="2 3" key="1">
    <citation type="submission" date="2024-02" db="EMBL/GenBank/DDBJ databases">
        <authorList>
            <person name="Chen Y."/>
            <person name="Shah S."/>
            <person name="Dougan E. K."/>
            <person name="Thang M."/>
            <person name="Chan C."/>
        </authorList>
    </citation>
    <scope>NUCLEOTIDE SEQUENCE [LARGE SCALE GENOMIC DNA]</scope>
</reference>
<proteinExistence type="predicted"/>
<dbReference type="InterPro" id="IPR011059">
    <property type="entry name" value="Metal-dep_hydrolase_composite"/>
</dbReference>
<comment type="caution">
    <text evidence="2">The sequence shown here is derived from an EMBL/GenBank/DDBJ whole genome shotgun (WGS) entry which is preliminary data.</text>
</comment>
<evidence type="ECO:0000313" key="2">
    <source>
        <dbReference type="EMBL" id="CAK9071857.1"/>
    </source>
</evidence>
<dbReference type="SUPFAM" id="SSF51338">
    <property type="entry name" value="Composite domain of metallo-dependent hydrolases"/>
    <property type="match status" value="1"/>
</dbReference>
<dbReference type="EMBL" id="CAXAMN010022684">
    <property type="protein sequence ID" value="CAK9071857.1"/>
    <property type="molecule type" value="Genomic_DNA"/>
</dbReference>
<accession>A0ABP0P8P5</accession>
<evidence type="ECO:0000259" key="1">
    <source>
        <dbReference type="Pfam" id="PF01979"/>
    </source>
</evidence>
<protein>
    <recommendedName>
        <fullName evidence="1">Amidohydrolase-related domain-containing protein</fullName>
    </recommendedName>
</protein>
<evidence type="ECO:0000313" key="3">
    <source>
        <dbReference type="Proteomes" id="UP001642484"/>
    </source>
</evidence>
<name>A0ABP0P8P5_9DINO</name>
<dbReference type="Gene3D" id="2.30.40.10">
    <property type="entry name" value="Urease, subunit C, domain 1"/>
    <property type="match status" value="1"/>
</dbReference>
<sequence>MSSDGQDMTEALKLSCLLSPLTSTDYHKWLTTRETLRMASEGGYMAMGMEGAGRIEVGCAADVTLWDLIAMSMLPRGDPASLLVFGRPQQGPSQAGSALHSTFVRGRRVLSCGLPLGCDLHRLREVLWSRTTSRLTGAAADAPETRPSAGMQRAAATEYRGALGLDGQKDLIGQGLSMRELALKTIWDFPGSCRPPSAIA</sequence>
<keyword evidence="3" id="KW-1185">Reference proteome</keyword>
<dbReference type="Proteomes" id="UP001642484">
    <property type="component" value="Unassembled WGS sequence"/>
</dbReference>
<organism evidence="2 3">
    <name type="scientific">Durusdinium trenchii</name>
    <dbReference type="NCBI Taxonomy" id="1381693"/>
    <lineage>
        <taxon>Eukaryota</taxon>
        <taxon>Sar</taxon>
        <taxon>Alveolata</taxon>
        <taxon>Dinophyceae</taxon>
        <taxon>Suessiales</taxon>
        <taxon>Symbiodiniaceae</taxon>
        <taxon>Durusdinium</taxon>
    </lineage>
</organism>
<dbReference type="Pfam" id="PF01979">
    <property type="entry name" value="Amidohydro_1"/>
    <property type="match status" value="1"/>
</dbReference>
<gene>
    <name evidence="2" type="ORF">CCMP2556_LOCUS35325</name>
</gene>
<dbReference type="Gene3D" id="3.20.20.140">
    <property type="entry name" value="Metal-dependent hydrolases"/>
    <property type="match status" value="1"/>
</dbReference>
<dbReference type="InterPro" id="IPR006680">
    <property type="entry name" value="Amidohydro-rel"/>
</dbReference>